<evidence type="ECO:0000256" key="5">
    <source>
        <dbReference type="ARBA" id="ARBA00023015"/>
    </source>
</evidence>
<dbReference type="Gene3D" id="1.20.58.1710">
    <property type="match status" value="1"/>
</dbReference>
<dbReference type="GO" id="GO:0000978">
    <property type="term" value="F:RNA polymerase II cis-regulatory region sequence-specific DNA binding"/>
    <property type="evidence" value="ECO:0007669"/>
    <property type="project" value="TreeGrafter"/>
</dbReference>
<dbReference type="PANTHER" id="PTHR13074:SF9">
    <property type="entry name" value="MEDIATOR OF RNA POLYMERASE II TRANSCRIPTION SUBUNIT 8"/>
    <property type="match status" value="1"/>
</dbReference>
<organism evidence="13 14">
    <name type="scientific">Brassicogethes aeneus</name>
    <name type="common">Rape pollen beetle</name>
    <name type="synonym">Meligethes aeneus</name>
    <dbReference type="NCBI Taxonomy" id="1431903"/>
    <lineage>
        <taxon>Eukaryota</taxon>
        <taxon>Metazoa</taxon>
        <taxon>Ecdysozoa</taxon>
        <taxon>Arthropoda</taxon>
        <taxon>Hexapoda</taxon>
        <taxon>Insecta</taxon>
        <taxon>Pterygota</taxon>
        <taxon>Neoptera</taxon>
        <taxon>Endopterygota</taxon>
        <taxon>Coleoptera</taxon>
        <taxon>Polyphaga</taxon>
        <taxon>Cucujiformia</taxon>
        <taxon>Nitidulidae</taxon>
        <taxon>Meligethinae</taxon>
        <taxon>Brassicogethes</taxon>
    </lineage>
</organism>
<dbReference type="AlphaFoldDB" id="A0A9P0B0D6"/>
<keyword evidence="6 11" id="KW-0010">Activator</keyword>
<keyword evidence="14" id="KW-1185">Reference proteome</keyword>
<evidence type="ECO:0000256" key="6">
    <source>
        <dbReference type="ARBA" id="ARBA00023159"/>
    </source>
</evidence>
<evidence type="ECO:0000313" key="13">
    <source>
        <dbReference type="EMBL" id="CAH0551990.1"/>
    </source>
</evidence>
<evidence type="ECO:0000256" key="4">
    <source>
        <dbReference type="ARBA" id="ARBA00020637"/>
    </source>
</evidence>
<comment type="subcellular location">
    <subcellularLocation>
        <location evidence="1 11">Nucleus</location>
    </subcellularLocation>
</comment>
<comment type="function">
    <text evidence="9 11">Component of the Mediator complex, a coactivator involved in the regulated transcription of nearly all RNA polymerase II-dependent genes. Mediator functions as a bridge to convey information from gene-specific regulatory proteins to the basal RNA polymerase II transcription machinery. Mediator is recruited to promoters by direct interactions with regulatory proteins and serves as a scaffold for the assembly of a functional preinitiation complex with RNA polymerase II and the general transcription factors.</text>
</comment>
<evidence type="ECO:0000256" key="8">
    <source>
        <dbReference type="ARBA" id="ARBA00023242"/>
    </source>
</evidence>
<dbReference type="InterPro" id="IPR019364">
    <property type="entry name" value="Mediatior_Med8_fun/met"/>
</dbReference>
<dbReference type="Pfam" id="PF10232">
    <property type="entry name" value="Med8"/>
    <property type="match status" value="1"/>
</dbReference>
<dbReference type="GO" id="GO:0016592">
    <property type="term" value="C:mediator complex"/>
    <property type="evidence" value="ECO:0007669"/>
    <property type="project" value="InterPro"/>
</dbReference>
<evidence type="ECO:0000256" key="9">
    <source>
        <dbReference type="ARBA" id="ARBA00025687"/>
    </source>
</evidence>
<evidence type="ECO:0000256" key="3">
    <source>
        <dbReference type="ARBA" id="ARBA00011837"/>
    </source>
</evidence>
<dbReference type="GO" id="GO:0003712">
    <property type="term" value="F:transcription coregulator activity"/>
    <property type="evidence" value="ECO:0007669"/>
    <property type="project" value="InterPro"/>
</dbReference>
<dbReference type="FunFam" id="1.20.58.1710:FF:000001">
    <property type="entry name" value="Mediator of RNA polymerase II transcription subunit 8"/>
    <property type="match status" value="1"/>
</dbReference>
<evidence type="ECO:0000256" key="11">
    <source>
        <dbReference type="RuleBase" id="RU364144"/>
    </source>
</evidence>
<dbReference type="EMBL" id="OV121133">
    <property type="protein sequence ID" value="CAH0551990.1"/>
    <property type="molecule type" value="Genomic_DNA"/>
</dbReference>
<gene>
    <name evidence="11" type="primary">MED8</name>
    <name evidence="13" type="ORF">MELIAE_LOCUS4475</name>
</gene>
<dbReference type="OrthoDB" id="150687at2759"/>
<reference evidence="13" key="1">
    <citation type="submission" date="2021-12" db="EMBL/GenBank/DDBJ databases">
        <authorList>
            <person name="King R."/>
        </authorList>
    </citation>
    <scope>NUCLEOTIDE SEQUENCE</scope>
</reference>
<evidence type="ECO:0000256" key="2">
    <source>
        <dbReference type="ARBA" id="ARBA00005716"/>
    </source>
</evidence>
<evidence type="ECO:0000313" key="14">
    <source>
        <dbReference type="Proteomes" id="UP001154078"/>
    </source>
</evidence>
<sequence>MQQREEKQLESALESIIQRVNDLKNSIASMIFRVENEFESINWPTFLDNFALISGQLISLSKVISHDKCPSLRNYTVLPLLLCPEKDEQLAQVTEHRVTTFSHDLVPDYLRTKLEPSAEKKMLQLEQKAAALTYENAQKQVAAYQKVIQHVWDIISKAREEWEVEAGSRGSTQQNSSVADTHLLVAAVGMGKGLKLGPNPNGQPNPTSGGMMVAPQGRPAGQGQIPPSTQAMTMNKAPSAIKTNIKSASQIHPYGR</sequence>
<keyword evidence="8 11" id="KW-0539">Nucleus</keyword>
<evidence type="ECO:0000256" key="1">
    <source>
        <dbReference type="ARBA" id="ARBA00004123"/>
    </source>
</evidence>
<feature type="region of interest" description="Disordered" evidence="12">
    <location>
        <begin position="193"/>
        <end position="256"/>
    </location>
</feature>
<evidence type="ECO:0000256" key="10">
    <source>
        <dbReference type="ARBA" id="ARBA00031261"/>
    </source>
</evidence>
<protein>
    <recommendedName>
        <fullName evidence="4 11">Mediator of RNA polymerase II transcription subunit 8</fullName>
    </recommendedName>
    <alternativeName>
        <fullName evidence="10 11">Mediator complex subunit 8</fullName>
    </alternativeName>
</protein>
<feature type="compositionally biased region" description="Polar residues" evidence="12">
    <location>
        <begin position="241"/>
        <end position="250"/>
    </location>
</feature>
<keyword evidence="5 11" id="KW-0805">Transcription regulation</keyword>
<evidence type="ECO:0000256" key="12">
    <source>
        <dbReference type="SAM" id="MobiDB-lite"/>
    </source>
</evidence>
<dbReference type="PANTHER" id="PTHR13074">
    <property type="entry name" value="MEDIATOR OF RNA POLYMERASE II TRANSCRIPTION SUBUNIT 8"/>
    <property type="match status" value="1"/>
</dbReference>
<evidence type="ECO:0000256" key="7">
    <source>
        <dbReference type="ARBA" id="ARBA00023163"/>
    </source>
</evidence>
<proteinExistence type="inferred from homology"/>
<dbReference type="GO" id="GO:0070847">
    <property type="term" value="C:core mediator complex"/>
    <property type="evidence" value="ECO:0007669"/>
    <property type="project" value="TreeGrafter"/>
</dbReference>
<comment type="subunit">
    <text evidence="3 11">Component of the Mediator complex.</text>
</comment>
<accession>A0A9P0B0D6</accession>
<keyword evidence="7 11" id="KW-0804">Transcription</keyword>
<dbReference type="Proteomes" id="UP001154078">
    <property type="component" value="Chromosome 2"/>
</dbReference>
<dbReference type="GO" id="GO:0006357">
    <property type="term" value="P:regulation of transcription by RNA polymerase II"/>
    <property type="evidence" value="ECO:0007669"/>
    <property type="project" value="InterPro"/>
</dbReference>
<name>A0A9P0B0D6_BRAAE</name>
<comment type="similarity">
    <text evidence="2 11">Belongs to the Mediator complex subunit 8 family.</text>
</comment>